<dbReference type="Proteomes" id="UP000694886">
    <property type="component" value="Chromosome 4"/>
</dbReference>
<organism evidence="11 12">
    <name type="scientific">Theobroma cacao</name>
    <name type="common">Cacao</name>
    <name type="synonym">Cocoa</name>
    <dbReference type="NCBI Taxonomy" id="3641"/>
    <lineage>
        <taxon>Eukaryota</taxon>
        <taxon>Viridiplantae</taxon>
        <taxon>Streptophyta</taxon>
        <taxon>Embryophyta</taxon>
        <taxon>Tracheophyta</taxon>
        <taxon>Spermatophyta</taxon>
        <taxon>Magnoliopsida</taxon>
        <taxon>eudicotyledons</taxon>
        <taxon>Gunneridae</taxon>
        <taxon>Pentapetalae</taxon>
        <taxon>rosids</taxon>
        <taxon>malvids</taxon>
        <taxon>Malvales</taxon>
        <taxon>Malvaceae</taxon>
        <taxon>Byttnerioideae</taxon>
        <taxon>Theobroma</taxon>
    </lineage>
</organism>
<keyword evidence="7 10" id="KW-0175">Coiled coil</keyword>
<evidence type="ECO:0000313" key="11">
    <source>
        <dbReference type="Proteomes" id="UP000694886"/>
    </source>
</evidence>
<dbReference type="GO" id="GO:0005886">
    <property type="term" value="C:plasma membrane"/>
    <property type="evidence" value="ECO:0007669"/>
    <property type="project" value="UniProtKB-SubCell"/>
</dbReference>
<dbReference type="GO" id="GO:0005789">
    <property type="term" value="C:endoplasmic reticulum membrane"/>
    <property type="evidence" value="ECO:0007669"/>
    <property type="project" value="UniProtKB-SubCell"/>
</dbReference>
<dbReference type="RefSeq" id="XP_017974565.1">
    <property type="nucleotide sequence ID" value="XM_018119076.1"/>
</dbReference>
<evidence type="ECO:0000256" key="6">
    <source>
        <dbReference type="ARBA" id="ARBA00022989"/>
    </source>
</evidence>
<comment type="subcellular location">
    <subcellularLocation>
        <location evidence="1">Cell membrane</location>
        <topology evidence="1">Single-pass membrane protein</topology>
    </subcellularLocation>
    <subcellularLocation>
        <location evidence="2">Endoplasmic reticulum membrane</location>
        <topology evidence="2">Single-pass membrane protein</topology>
    </subcellularLocation>
</comment>
<dbReference type="PANTHER" id="PTHR32219:SF21">
    <property type="entry name" value="PROTON PUMP-INTERACTOR 1-LIKE"/>
    <property type="match status" value="1"/>
</dbReference>
<dbReference type="AlphaFoldDB" id="A0AB32WA50"/>
<evidence type="ECO:0000256" key="9">
    <source>
        <dbReference type="ARBA" id="ARBA00038080"/>
    </source>
</evidence>
<comment type="similarity">
    <text evidence="9">Belongs to the plant Proton pump-interactor protein family.</text>
</comment>
<protein>
    <submittedName>
        <fullName evidence="12">Uncharacterized protein LOC18602310</fullName>
    </submittedName>
</protein>
<evidence type="ECO:0000256" key="7">
    <source>
        <dbReference type="ARBA" id="ARBA00023054"/>
    </source>
</evidence>
<dbReference type="Gramene" id="Tc04v2_t013030.1">
    <property type="protein sequence ID" value="Tc04v2_p013030.1"/>
    <property type="gene ID" value="Tc04v2_g013030"/>
</dbReference>
<evidence type="ECO:0000256" key="5">
    <source>
        <dbReference type="ARBA" id="ARBA00022824"/>
    </source>
</evidence>
<evidence type="ECO:0000256" key="2">
    <source>
        <dbReference type="ARBA" id="ARBA00004389"/>
    </source>
</evidence>
<evidence type="ECO:0000256" key="4">
    <source>
        <dbReference type="ARBA" id="ARBA00022692"/>
    </source>
</evidence>
<dbReference type="GeneID" id="18602310"/>
<reference evidence="12" key="2">
    <citation type="submission" date="2025-08" db="UniProtKB">
        <authorList>
            <consortium name="RefSeq"/>
        </authorList>
    </citation>
    <scope>IDENTIFICATION</scope>
</reference>
<evidence type="ECO:0000256" key="3">
    <source>
        <dbReference type="ARBA" id="ARBA00022475"/>
    </source>
</evidence>
<gene>
    <name evidence="12" type="primary">LOC18602310</name>
</gene>
<evidence type="ECO:0000256" key="1">
    <source>
        <dbReference type="ARBA" id="ARBA00004162"/>
    </source>
</evidence>
<keyword evidence="3" id="KW-1003">Cell membrane</keyword>
<keyword evidence="6" id="KW-1133">Transmembrane helix</keyword>
<sequence length="352" mass="41799">MATDCLEANSMQQIPVFKDEADVMSSAIEKLDLQLKKPKKVHRFYFVKFWPYKDSLEDERLIEKMDQDIIRINERYKILRQKQIAGWSQRQKLLNRPRGIMGGMEWQKMMLEHLQAALDRLNFGKGGANKSSFSKEQNTHGFKRRMLHGSSNMATERQILKEIARSQQRLNDFIDPRPLLQEYIWWYSYGNIDKARYIQMVEKMKQIEERKEKAVGDAIAKGEPWNPLSAKRAIQEQIKLVNKISMELRRESSEVMPEIVRIEKDLKAIEKEARLLIQQQRELRQRKVEAQERILNLRQQMNDRYHEYLSLLSDARELARKKDVGALRKLSQGQVKKFMSKWKTSKTLLFVE</sequence>
<keyword evidence="4" id="KW-0812">Transmembrane</keyword>
<accession>A0AB32WA50</accession>
<dbReference type="InterPro" id="IPR055282">
    <property type="entry name" value="PPI1-4"/>
</dbReference>
<proteinExistence type="inferred from homology"/>
<keyword evidence="8" id="KW-0472">Membrane</keyword>
<keyword evidence="5" id="KW-0256">Endoplasmic reticulum</keyword>
<evidence type="ECO:0000256" key="8">
    <source>
        <dbReference type="ARBA" id="ARBA00023136"/>
    </source>
</evidence>
<evidence type="ECO:0000256" key="10">
    <source>
        <dbReference type="SAM" id="Coils"/>
    </source>
</evidence>
<feature type="coiled-coil region" evidence="10">
    <location>
        <begin position="259"/>
        <end position="300"/>
    </location>
</feature>
<dbReference type="KEGG" id="tcc:18602310"/>
<reference evidence="11" key="1">
    <citation type="journal article" date="1997" name="Nucleic Acids Res.">
        <title>tRNAscan-SE: a program for improved detection of transfer RNA genes in genomic sequence.</title>
        <authorList>
            <person name="Lowe T.M."/>
            <person name="Eddy S.R."/>
        </authorList>
    </citation>
    <scope>NUCLEOTIDE SEQUENCE [LARGE SCALE GENOMIC DNA]</scope>
    <source>
        <strain evidence="11">r\B97-61/B2</strain>
    </source>
</reference>
<name>A0AB32WA50_THECC</name>
<dbReference type="PANTHER" id="PTHR32219">
    <property type="entry name" value="RNA-BINDING PROTEIN YLMH-RELATED"/>
    <property type="match status" value="1"/>
</dbReference>
<evidence type="ECO:0000313" key="12">
    <source>
        <dbReference type="RefSeq" id="XP_017974565.1"/>
    </source>
</evidence>